<comment type="caution">
    <text evidence="2">The sequence shown here is derived from an EMBL/GenBank/DDBJ whole genome shotgun (WGS) entry which is preliminary data.</text>
</comment>
<keyword evidence="1" id="KW-1133">Transmembrane helix</keyword>
<evidence type="ECO:0000313" key="2">
    <source>
        <dbReference type="EMBL" id="GAF96695.1"/>
    </source>
</evidence>
<name>X0V7S0_9ZZZZ</name>
<sequence length="45" mass="5181">MGLFRPGGEVILFFIGYIFVVIVILGTFNMARKKEKEIDDMDKND</sequence>
<feature type="transmembrane region" description="Helical" evidence="1">
    <location>
        <begin position="12"/>
        <end position="31"/>
    </location>
</feature>
<gene>
    <name evidence="2" type="ORF">S01H1_28362</name>
</gene>
<keyword evidence="1" id="KW-0812">Transmembrane</keyword>
<keyword evidence="1" id="KW-0472">Membrane</keyword>
<accession>X0V7S0</accession>
<proteinExistence type="predicted"/>
<dbReference type="EMBL" id="BARS01017332">
    <property type="protein sequence ID" value="GAF96695.1"/>
    <property type="molecule type" value="Genomic_DNA"/>
</dbReference>
<reference evidence="2" key="1">
    <citation type="journal article" date="2014" name="Front. Microbiol.">
        <title>High frequency of phylogenetically diverse reductive dehalogenase-homologous genes in deep subseafloor sedimentary metagenomes.</title>
        <authorList>
            <person name="Kawai M."/>
            <person name="Futagami T."/>
            <person name="Toyoda A."/>
            <person name="Takaki Y."/>
            <person name="Nishi S."/>
            <person name="Hori S."/>
            <person name="Arai W."/>
            <person name="Tsubouchi T."/>
            <person name="Morono Y."/>
            <person name="Uchiyama I."/>
            <person name="Ito T."/>
            <person name="Fujiyama A."/>
            <person name="Inagaki F."/>
            <person name="Takami H."/>
        </authorList>
    </citation>
    <scope>NUCLEOTIDE SEQUENCE</scope>
    <source>
        <strain evidence="2">Expedition CK06-06</strain>
    </source>
</reference>
<dbReference type="AlphaFoldDB" id="X0V7S0"/>
<protein>
    <submittedName>
        <fullName evidence="2">Uncharacterized protein</fullName>
    </submittedName>
</protein>
<evidence type="ECO:0000256" key="1">
    <source>
        <dbReference type="SAM" id="Phobius"/>
    </source>
</evidence>
<organism evidence="2">
    <name type="scientific">marine sediment metagenome</name>
    <dbReference type="NCBI Taxonomy" id="412755"/>
    <lineage>
        <taxon>unclassified sequences</taxon>
        <taxon>metagenomes</taxon>
        <taxon>ecological metagenomes</taxon>
    </lineage>
</organism>